<proteinExistence type="predicted"/>
<comment type="caution">
    <text evidence="1">The sequence shown here is derived from an EMBL/GenBank/DDBJ whole genome shotgun (WGS) entry which is preliminary data.</text>
</comment>
<accession>H7FRD0</accession>
<protein>
    <submittedName>
        <fullName evidence="1">Uncharacterized protein</fullName>
    </submittedName>
</protein>
<evidence type="ECO:0000313" key="2">
    <source>
        <dbReference type="Proteomes" id="UP000005566"/>
    </source>
</evidence>
<sequence>MVWVCKMLFLDLFLLKIYNRYSSLCFANFSSSKKESTPVEVLY</sequence>
<organism evidence="1 2">
    <name type="scientific">Flavobacterium frigoris (strain PS1)</name>
    <dbReference type="NCBI Taxonomy" id="1086011"/>
    <lineage>
        <taxon>Bacteria</taxon>
        <taxon>Pseudomonadati</taxon>
        <taxon>Bacteroidota</taxon>
        <taxon>Flavobacteriia</taxon>
        <taxon>Flavobacteriales</taxon>
        <taxon>Flavobacteriaceae</taxon>
        <taxon>Flavobacterium</taxon>
    </lineage>
</organism>
<dbReference type="AlphaFoldDB" id="H7FRD0"/>
<name>H7FRD0_FLAFP</name>
<dbReference type="STRING" id="1086011.HJ01_01679"/>
<dbReference type="EMBL" id="AHKF01000017">
    <property type="protein sequence ID" value="EIA08913.1"/>
    <property type="molecule type" value="Genomic_DNA"/>
</dbReference>
<dbReference type="Proteomes" id="UP000005566">
    <property type="component" value="Unassembled WGS sequence"/>
</dbReference>
<evidence type="ECO:0000313" key="1">
    <source>
        <dbReference type="EMBL" id="EIA08913.1"/>
    </source>
</evidence>
<keyword evidence="2" id="KW-1185">Reference proteome</keyword>
<reference evidence="1 2" key="1">
    <citation type="journal article" date="2014" name="Acta Crystallogr. D">
        <title>Structure-based characterization and antifreeze properties of a hyperactive ice-binding protein from the Antarctic bacterium Flavobacterium frigoris PS1.</title>
        <authorList>
            <person name="Do H."/>
            <person name="Kim S.J."/>
            <person name="Kim H.J."/>
            <person name="Lee J.H."/>
        </authorList>
    </citation>
    <scope>NUCLEOTIDE SEQUENCE [LARGE SCALE GENOMIC DNA]</scope>
    <source>
        <strain evidence="1 2">PS1</strain>
    </source>
</reference>
<gene>
    <name evidence="1" type="ORF">HJ01_01679</name>
</gene>